<sequence>MAVLTTRKRKRLPNSAFTLPRQRKYPIYDKVHARNALARVAQHGARQEQAIGEAKSPPAISEYR</sequence>
<evidence type="ECO:0000313" key="2">
    <source>
        <dbReference type="EMBL" id="KKL97312.1"/>
    </source>
</evidence>
<reference evidence="2" key="1">
    <citation type="journal article" date="2015" name="Nature">
        <title>Complex archaea that bridge the gap between prokaryotes and eukaryotes.</title>
        <authorList>
            <person name="Spang A."/>
            <person name="Saw J.H."/>
            <person name="Jorgensen S.L."/>
            <person name="Zaremba-Niedzwiedzka K."/>
            <person name="Martijn J."/>
            <person name="Lind A.E."/>
            <person name="van Eijk R."/>
            <person name="Schleper C."/>
            <person name="Guy L."/>
            <person name="Ettema T.J."/>
        </authorList>
    </citation>
    <scope>NUCLEOTIDE SEQUENCE</scope>
</reference>
<name>A0A0F9JEB3_9ZZZZ</name>
<gene>
    <name evidence="2" type="ORF">LCGC14_1835710</name>
</gene>
<organism evidence="2">
    <name type="scientific">marine sediment metagenome</name>
    <dbReference type="NCBI Taxonomy" id="412755"/>
    <lineage>
        <taxon>unclassified sequences</taxon>
        <taxon>metagenomes</taxon>
        <taxon>ecological metagenomes</taxon>
    </lineage>
</organism>
<comment type="caution">
    <text evidence="2">The sequence shown here is derived from an EMBL/GenBank/DDBJ whole genome shotgun (WGS) entry which is preliminary data.</text>
</comment>
<proteinExistence type="predicted"/>
<dbReference type="EMBL" id="LAZR01018198">
    <property type="protein sequence ID" value="KKL97312.1"/>
    <property type="molecule type" value="Genomic_DNA"/>
</dbReference>
<dbReference type="AlphaFoldDB" id="A0A0F9JEB3"/>
<accession>A0A0F9JEB3</accession>
<feature type="region of interest" description="Disordered" evidence="1">
    <location>
        <begin position="40"/>
        <end position="64"/>
    </location>
</feature>
<evidence type="ECO:0000256" key="1">
    <source>
        <dbReference type="SAM" id="MobiDB-lite"/>
    </source>
</evidence>
<protein>
    <submittedName>
        <fullName evidence="2">Uncharacterized protein</fullName>
    </submittedName>
</protein>